<comment type="caution">
    <text evidence="2">The sequence shown here is derived from an EMBL/GenBank/DDBJ whole genome shotgun (WGS) entry which is preliminary data.</text>
</comment>
<proteinExistence type="predicted"/>
<reference evidence="2" key="1">
    <citation type="submission" date="2021-05" db="EMBL/GenBank/DDBJ databases">
        <title>The genome of the haptophyte Pavlova lutheri (Diacronema luteri, Pavlovales) - a model for lipid biosynthesis in eukaryotic algae.</title>
        <authorList>
            <person name="Hulatt C.J."/>
            <person name="Posewitz M.C."/>
        </authorList>
    </citation>
    <scope>NUCLEOTIDE SEQUENCE</scope>
    <source>
        <strain evidence="2">NIVA-4/92</strain>
    </source>
</reference>
<name>A0A8J6C9C4_DIALT</name>
<feature type="coiled-coil region" evidence="1">
    <location>
        <begin position="59"/>
        <end position="97"/>
    </location>
</feature>
<sequence>MSPIHRACAVAAAGTAAAAMAYQLWKRASSEEHATSELELLRAELEAVRVGHETSRLQLAQLEAQLKATAASAERARAQLERATAGEEAARTELERKDLELLEFKVMYEQSVVCARPEATPASPPPPRKSTFYAAPSIDGDLRSVRSEYSTPDGVAFAKKRGSLARTEKQWGDVMLRSSLFDPPTTRRQLAL</sequence>
<protein>
    <submittedName>
        <fullName evidence="2">Uncharacterized protein</fullName>
    </submittedName>
</protein>
<gene>
    <name evidence="2" type="ORF">KFE25_002113</name>
</gene>
<dbReference type="EMBL" id="JAGTXO010000008">
    <property type="protein sequence ID" value="KAG8466357.1"/>
    <property type="molecule type" value="Genomic_DNA"/>
</dbReference>
<evidence type="ECO:0000313" key="3">
    <source>
        <dbReference type="Proteomes" id="UP000751190"/>
    </source>
</evidence>
<evidence type="ECO:0000313" key="2">
    <source>
        <dbReference type="EMBL" id="KAG8466357.1"/>
    </source>
</evidence>
<dbReference type="AlphaFoldDB" id="A0A8J6C9C4"/>
<organism evidence="2 3">
    <name type="scientific">Diacronema lutheri</name>
    <name type="common">Unicellular marine alga</name>
    <name type="synonym">Monochrysis lutheri</name>
    <dbReference type="NCBI Taxonomy" id="2081491"/>
    <lineage>
        <taxon>Eukaryota</taxon>
        <taxon>Haptista</taxon>
        <taxon>Haptophyta</taxon>
        <taxon>Pavlovophyceae</taxon>
        <taxon>Pavlovales</taxon>
        <taxon>Pavlovaceae</taxon>
        <taxon>Diacronema</taxon>
    </lineage>
</organism>
<keyword evidence="1" id="KW-0175">Coiled coil</keyword>
<accession>A0A8J6C9C4</accession>
<keyword evidence="3" id="KW-1185">Reference proteome</keyword>
<dbReference type="Proteomes" id="UP000751190">
    <property type="component" value="Unassembled WGS sequence"/>
</dbReference>
<evidence type="ECO:0000256" key="1">
    <source>
        <dbReference type="SAM" id="Coils"/>
    </source>
</evidence>